<name>A0A0G0QL51_9BACT</name>
<reference evidence="1 2" key="1">
    <citation type="journal article" date="2015" name="Nature">
        <title>rRNA introns, odd ribosomes, and small enigmatic genomes across a large radiation of phyla.</title>
        <authorList>
            <person name="Brown C.T."/>
            <person name="Hug L.A."/>
            <person name="Thomas B.C."/>
            <person name="Sharon I."/>
            <person name="Castelle C.J."/>
            <person name="Singh A."/>
            <person name="Wilkins M.J."/>
            <person name="Williams K.H."/>
            <person name="Banfield J.F."/>
        </authorList>
    </citation>
    <scope>NUCLEOTIDE SEQUENCE [LARGE SCALE GENOMIC DNA]</scope>
</reference>
<accession>A0A0G0QL51</accession>
<dbReference type="EMBL" id="LBXW01000024">
    <property type="protein sequence ID" value="KKR38061.1"/>
    <property type="molecule type" value="Genomic_DNA"/>
</dbReference>
<evidence type="ECO:0000313" key="2">
    <source>
        <dbReference type="Proteomes" id="UP000034687"/>
    </source>
</evidence>
<dbReference type="AlphaFoldDB" id="A0A0G0QL51"/>
<dbReference type="Proteomes" id="UP000034687">
    <property type="component" value="Unassembled WGS sequence"/>
</dbReference>
<organism evidence="1 2">
    <name type="scientific">Candidatus Woesebacteria bacterium GW2011_GWB1_40_101</name>
    <dbReference type="NCBI Taxonomy" id="1618575"/>
    <lineage>
        <taxon>Bacteria</taxon>
        <taxon>Candidatus Woeseibacteriota</taxon>
    </lineage>
</organism>
<protein>
    <submittedName>
        <fullName evidence="1">Uncharacterized protein</fullName>
    </submittedName>
</protein>
<evidence type="ECO:0000313" key="1">
    <source>
        <dbReference type="EMBL" id="KKR38061.1"/>
    </source>
</evidence>
<sequence>MLSKIGFRKFSVGKLKAQERATPAPQPVRIIMSEDLILTPKTQPESETKVEKTIDLSLDVLPQELIGRYGSEGQVIVHFRSLEERKFYHLGKLLSVNFYDQGNNNWDSLYQQAKEKGKLLVVHASFNPFTIEEMKGLKSTSIISPGNDTVAHYAGYVYELDVNKVLALFASDSEVRTRFYERCVESKTRDGRNIYHREHPQINIGDLPNLVDPRRQQSPTDAIVDFDDIGKQKIKPVAIFNRIPNHQEWKEEAKSRGIDYIPSTPYLDHSAIEEIERYTETLAQSITKTPAEIKTIAMKTYEDIQKKISRKSGDVRIEEP</sequence>
<proteinExistence type="predicted"/>
<comment type="caution">
    <text evidence="1">The sequence shown here is derived from an EMBL/GenBank/DDBJ whole genome shotgun (WGS) entry which is preliminary data.</text>
</comment>
<gene>
    <name evidence="1" type="ORF">UT72_C0024G0003</name>
</gene>